<evidence type="ECO:0000256" key="2">
    <source>
        <dbReference type="ARBA" id="ARBA00022692"/>
    </source>
</evidence>
<dbReference type="EMBL" id="JAOL01000077">
    <property type="protein sequence ID" value="EUA92432.1"/>
    <property type="molecule type" value="Genomic_DNA"/>
</dbReference>
<comment type="caution">
    <text evidence="7">The sequence shown here is derived from an EMBL/GenBank/DDBJ whole genome shotgun (WGS) entry which is preliminary data.</text>
</comment>
<keyword evidence="3 5" id="KW-1133">Transmembrane helix</keyword>
<dbReference type="Proteomes" id="UP000020681">
    <property type="component" value="Unassembled WGS sequence"/>
</dbReference>
<keyword evidence="2 5" id="KW-0812">Transmembrane</keyword>
<protein>
    <submittedName>
        <fullName evidence="7">Sulfate transporter family protein</fullName>
    </submittedName>
</protein>
<accession>A0ABP3AMQ7</accession>
<reference evidence="7 8" key="1">
    <citation type="submission" date="2014-01" db="EMBL/GenBank/DDBJ databases">
        <authorList>
            <person name="Dobos K."/>
            <person name="Lenaerts A."/>
            <person name="Ordway D."/>
            <person name="DeGroote M.A."/>
            <person name="Parker T."/>
            <person name="Sizemore C."/>
            <person name="Tallon L.J."/>
            <person name="Sadzewicz L.K."/>
            <person name="Sengamalay N."/>
            <person name="Fraser C.M."/>
            <person name="Hine E."/>
            <person name="Shefchek K.A."/>
            <person name="Das S.P."/>
            <person name="Tettelin H."/>
        </authorList>
    </citation>
    <scope>NUCLEOTIDE SEQUENCE [LARGE SCALE GENOMIC DNA]</scope>
    <source>
        <strain evidence="7 8">Harvey</strain>
    </source>
</reference>
<feature type="transmembrane region" description="Helical" evidence="5">
    <location>
        <begin position="57"/>
        <end position="79"/>
    </location>
</feature>
<evidence type="ECO:0000256" key="5">
    <source>
        <dbReference type="SAM" id="Phobius"/>
    </source>
</evidence>
<evidence type="ECO:0000259" key="6">
    <source>
        <dbReference type="Pfam" id="PF00916"/>
    </source>
</evidence>
<feature type="transmembrane region" description="Helical" evidence="5">
    <location>
        <begin position="20"/>
        <end position="45"/>
    </location>
</feature>
<evidence type="ECO:0000256" key="4">
    <source>
        <dbReference type="ARBA" id="ARBA00023136"/>
    </source>
</evidence>
<dbReference type="InterPro" id="IPR011547">
    <property type="entry name" value="SLC26A/SulP_dom"/>
</dbReference>
<feature type="domain" description="SLC26A/SulP transporter" evidence="6">
    <location>
        <begin position="3"/>
        <end position="89"/>
    </location>
</feature>
<sequence>MVGLIGGAPLTVSGPANGMMVVTVGLVAQFGWRETCFITVVAGGLQLAFGLIRIARAVLAISPVVVHAMLAGIGITIALQQTHVLLGGSPTPHPGKTLLSYPNKSSRRINRECSWACW</sequence>
<keyword evidence="4 5" id="KW-0472">Membrane</keyword>
<proteinExistence type="predicted"/>
<evidence type="ECO:0000256" key="1">
    <source>
        <dbReference type="ARBA" id="ARBA00004141"/>
    </source>
</evidence>
<comment type="subcellular location">
    <subcellularLocation>
        <location evidence="1">Membrane</location>
        <topology evidence="1">Multi-pass membrane protein</topology>
    </subcellularLocation>
</comment>
<gene>
    <name evidence="7" type="ORF">I551_1104</name>
</gene>
<keyword evidence="8" id="KW-1185">Reference proteome</keyword>
<evidence type="ECO:0000313" key="8">
    <source>
        <dbReference type="Proteomes" id="UP000020681"/>
    </source>
</evidence>
<organism evidence="7 8">
    <name type="scientific">Mycobacterium ulcerans str. Harvey</name>
    <dbReference type="NCBI Taxonomy" id="1299332"/>
    <lineage>
        <taxon>Bacteria</taxon>
        <taxon>Bacillati</taxon>
        <taxon>Actinomycetota</taxon>
        <taxon>Actinomycetes</taxon>
        <taxon>Mycobacteriales</taxon>
        <taxon>Mycobacteriaceae</taxon>
        <taxon>Mycobacterium</taxon>
        <taxon>Mycobacterium ulcerans group</taxon>
    </lineage>
</organism>
<name>A0ABP3AMQ7_MYCUL</name>
<dbReference type="Pfam" id="PF00916">
    <property type="entry name" value="Sulfate_transp"/>
    <property type="match status" value="1"/>
</dbReference>
<evidence type="ECO:0000313" key="7">
    <source>
        <dbReference type="EMBL" id="EUA92432.1"/>
    </source>
</evidence>
<evidence type="ECO:0000256" key="3">
    <source>
        <dbReference type="ARBA" id="ARBA00022989"/>
    </source>
</evidence>